<protein>
    <submittedName>
        <fullName evidence="1">Uncharacterized protein</fullName>
    </submittedName>
</protein>
<sequence length="97" mass="10671">MSSMHEIFGGVIHTYTRRQALADGVLVAVEDQLAREAGFRCPVHLTAAAYADVIAWGESEEQSKPGACQDETGRTWDMLSMLKLEISRHRSTGAGHR</sequence>
<gene>
    <name evidence="1" type="ORF">H9815_11485</name>
</gene>
<reference evidence="1" key="2">
    <citation type="submission" date="2021-04" db="EMBL/GenBank/DDBJ databases">
        <authorList>
            <person name="Gilroy R."/>
        </authorList>
    </citation>
    <scope>NUCLEOTIDE SEQUENCE</scope>
    <source>
        <strain evidence="1">ChiGjej4B4-7305</strain>
    </source>
</reference>
<proteinExistence type="predicted"/>
<organism evidence="1 2">
    <name type="scientific">Candidatus Ruania gallistercoris</name>
    <dbReference type="NCBI Taxonomy" id="2838746"/>
    <lineage>
        <taxon>Bacteria</taxon>
        <taxon>Bacillati</taxon>
        <taxon>Actinomycetota</taxon>
        <taxon>Actinomycetes</taxon>
        <taxon>Micrococcales</taxon>
        <taxon>Ruaniaceae</taxon>
        <taxon>Ruania</taxon>
    </lineage>
</organism>
<evidence type="ECO:0000313" key="2">
    <source>
        <dbReference type="Proteomes" id="UP000824037"/>
    </source>
</evidence>
<dbReference type="Proteomes" id="UP000824037">
    <property type="component" value="Unassembled WGS sequence"/>
</dbReference>
<reference evidence="1" key="1">
    <citation type="journal article" date="2021" name="PeerJ">
        <title>Extensive microbial diversity within the chicken gut microbiome revealed by metagenomics and culture.</title>
        <authorList>
            <person name="Gilroy R."/>
            <person name="Ravi A."/>
            <person name="Getino M."/>
            <person name="Pursley I."/>
            <person name="Horton D.L."/>
            <person name="Alikhan N.F."/>
            <person name="Baker D."/>
            <person name="Gharbi K."/>
            <person name="Hall N."/>
            <person name="Watson M."/>
            <person name="Adriaenssens E.M."/>
            <person name="Foster-Nyarko E."/>
            <person name="Jarju S."/>
            <person name="Secka A."/>
            <person name="Antonio M."/>
            <person name="Oren A."/>
            <person name="Chaudhuri R.R."/>
            <person name="La Ragione R."/>
            <person name="Hildebrand F."/>
            <person name="Pallen M.J."/>
        </authorList>
    </citation>
    <scope>NUCLEOTIDE SEQUENCE</scope>
    <source>
        <strain evidence="1">ChiGjej4B4-7305</strain>
    </source>
</reference>
<feature type="non-terminal residue" evidence="1">
    <location>
        <position position="97"/>
    </location>
</feature>
<evidence type="ECO:0000313" key="1">
    <source>
        <dbReference type="EMBL" id="HIZ36392.1"/>
    </source>
</evidence>
<dbReference type="EMBL" id="DXBY01000196">
    <property type="protein sequence ID" value="HIZ36392.1"/>
    <property type="molecule type" value="Genomic_DNA"/>
</dbReference>
<accession>A0A9D2EFJ8</accession>
<name>A0A9D2EFJ8_9MICO</name>
<dbReference type="AlphaFoldDB" id="A0A9D2EFJ8"/>
<comment type="caution">
    <text evidence="1">The sequence shown here is derived from an EMBL/GenBank/DDBJ whole genome shotgun (WGS) entry which is preliminary data.</text>
</comment>